<dbReference type="PROSITE" id="PS50096">
    <property type="entry name" value="IQ"/>
    <property type="match status" value="1"/>
</dbReference>
<evidence type="ECO:0000259" key="5">
    <source>
        <dbReference type="PROSITE" id="PS50097"/>
    </source>
</evidence>
<feature type="compositionally biased region" description="Polar residues" evidence="4">
    <location>
        <begin position="467"/>
        <end position="485"/>
    </location>
</feature>
<dbReference type="SMART" id="SM00320">
    <property type="entry name" value="WD40"/>
    <property type="match status" value="4"/>
</dbReference>
<dbReference type="PROSITE" id="PS50082">
    <property type="entry name" value="WD_REPEATS_2"/>
    <property type="match status" value="1"/>
</dbReference>
<feature type="region of interest" description="Disordered" evidence="4">
    <location>
        <begin position="524"/>
        <end position="561"/>
    </location>
</feature>
<comment type="caution">
    <text evidence="6">The sequence shown here is derived from an EMBL/GenBank/DDBJ whole genome shotgun (WGS) entry which is preliminary data.</text>
</comment>
<feature type="compositionally biased region" description="Basic and acidic residues" evidence="4">
    <location>
        <begin position="997"/>
        <end position="1012"/>
    </location>
</feature>
<dbReference type="GO" id="GO:0003779">
    <property type="term" value="F:actin binding"/>
    <property type="evidence" value="ECO:0007669"/>
    <property type="project" value="UniProtKB-KW"/>
</dbReference>
<keyword evidence="1" id="KW-0880">Kelch repeat</keyword>
<dbReference type="Proteomes" id="UP001458880">
    <property type="component" value="Unassembled WGS sequence"/>
</dbReference>
<dbReference type="PROSITE" id="PS50097">
    <property type="entry name" value="BTB"/>
    <property type="match status" value="1"/>
</dbReference>
<dbReference type="InterPro" id="IPR015943">
    <property type="entry name" value="WD40/YVTN_repeat-like_dom_sf"/>
</dbReference>
<evidence type="ECO:0000313" key="7">
    <source>
        <dbReference type="Proteomes" id="UP001458880"/>
    </source>
</evidence>
<dbReference type="SUPFAM" id="SSF50978">
    <property type="entry name" value="WD40 repeat-like"/>
    <property type="match status" value="1"/>
</dbReference>
<feature type="domain" description="BTB" evidence="5">
    <location>
        <begin position="697"/>
        <end position="759"/>
    </location>
</feature>
<feature type="region of interest" description="Disordered" evidence="4">
    <location>
        <begin position="984"/>
        <end position="1013"/>
    </location>
</feature>
<evidence type="ECO:0000256" key="2">
    <source>
        <dbReference type="ARBA" id="ARBA00022737"/>
    </source>
</evidence>
<protein>
    <submittedName>
        <fullName evidence="6">Kelch motif</fullName>
    </submittedName>
</protein>
<dbReference type="PANTHER" id="PTHR22667:SF0">
    <property type="entry name" value="AT01380P-RELATED"/>
    <property type="match status" value="1"/>
</dbReference>
<dbReference type="InterPro" id="IPR001680">
    <property type="entry name" value="WD40_rpt"/>
</dbReference>
<dbReference type="Gene3D" id="2.130.10.10">
    <property type="entry name" value="YVTN repeat-like/Quinoprotein amine dehydrogenase"/>
    <property type="match status" value="2"/>
</dbReference>
<dbReference type="Pfam" id="PF01344">
    <property type="entry name" value="Kelch_1"/>
    <property type="match status" value="1"/>
</dbReference>
<reference evidence="6 7" key="1">
    <citation type="journal article" date="2024" name="BMC Genomics">
        <title>De novo assembly and annotation of Popillia japonica's genome with initial clues to its potential as an invasive pest.</title>
        <authorList>
            <person name="Cucini C."/>
            <person name="Boschi S."/>
            <person name="Funari R."/>
            <person name="Cardaioli E."/>
            <person name="Iannotti N."/>
            <person name="Marturano G."/>
            <person name="Paoli F."/>
            <person name="Bruttini M."/>
            <person name="Carapelli A."/>
            <person name="Frati F."/>
            <person name="Nardi F."/>
        </authorList>
    </citation>
    <scope>NUCLEOTIDE SEQUENCE [LARGE SCALE GENOMIC DNA]</scope>
    <source>
        <strain evidence="6">DMR45628</strain>
    </source>
</reference>
<dbReference type="CDD" id="cd18186">
    <property type="entry name" value="BTB_POZ_ZBTB_KLHL-like"/>
    <property type="match status" value="1"/>
</dbReference>
<dbReference type="InterPro" id="IPR006652">
    <property type="entry name" value="Kelch_1"/>
</dbReference>
<dbReference type="Pfam" id="PF00400">
    <property type="entry name" value="WD40"/>
    <property type="match status" value="2"/>
</dbReference>
<dbReference type="InterPro" id="IPR015915">
    <property type="entry name" value="Kelch-typ_b-propeller"/>
</dbReference>
<dbReference type="Gene3D" id="1.25.40.420">
    <property type="match status" value="1"/>
</dbReference>
<feature type="region of interest" description="Disordered" evidence="4">
    <location>
        <begin position="416"/>
        <end position="491"/>
    </location>
</feature>
<dbReference type="CDD" id="cd23767">
    <property type="entry name" value="IQCD"/>
    <property type="match status" value="1"/>
</dbReference>
<evidence type="ECO:0000256" key="3">
    <source>
        <dbReference type="PROSITE-ProRule" id="PRU00221"/>
    </source>
</evidence>
<dbReference type="InterPro" id="IPR011705">
    <property type="entry name" value="BACK"/>
</dbReference>
<dbReference type="SUPFAM" id="SSF117281">
    <property type="entry name" value="Kelch motif"/>
    <property type="match status" value="1"/>
</dbReference>
<evidence type="ECO:0000256" key="4">
    <source>
        <dbReference type="SAM" id="MobiDB-lite"/>
    </source>
</evidence>
<evidence type="ECO:0000256" key="1">
    <source>
        <dbReference type="ARBA" id="ARBA00022441"/>
    </source>
</evidence>
<dbReference type="Pfam" id="PF07707">
    <property type="entry name" value="BACK"/>
    <property type="match status" value="1"/>
</dbReference>
<gene>
    <name evidence="6" type="ORF">QE152_g12971</name>
</gene>
<feature type="repeat" description="WD" evidence="3">
    <location>
        <begin position="195"/>
        <end position="230"/>
    </location>
</feature>
<dbReference type="Pfam" id="PF24681">
    <property type="entry name" value="Kelch_KLHDC2_KLHL20_DRC7"/>
    <property type="match status" value="1"/>
</dbReference>
<dbReference type="SUPFAM" id="SSF54695">
    <property type="entry name" value="POZ domain"/>
    <property type="match status" value="1"/>
</dbReference>
<dbReference type="InterPro" id="IPR000210">
    <property type="entry name" value="BTB/POZ_dom"/>
</dbReference>
<dbReference type="SMART" id="SM00225">
    <property type="entry name" value="BTB"/>
    <property type="match status" value="1"/>
</dbReference>
<dbReference type="EMBL" id="JASPKY010000120">
    <property type="protein sequence ID" value="KAK9732270.1"/>
    <property type="molecule type" value="Genomic_DNA"/>
</dbReference>
<sequence>MIGGSGKKHYTAQSTQPETSDKLNRYTFLEKSSAQLDEHYRRSKLLHELQIPLERNGIFSLKFSNDNSKLITSYGNGIIDVFDMETGLFDFMAKDSIPDQLVPIMACRCVPGDQETFFAAGISGHIFYCKFEPGNCRKFCEEKLNEINSIDIDLSSTYLVSAGKDAVIRLYDIRQAKLKSKYHKPDRGPEDVSITNFHAMRVFCTKFHPTEENIFLSGGWDDVIKIWDVRIKEGCVRNIVGPRICGEAIDVREKRILTGSWTVNNSLQIWDMASGKLMENINPINRVHTLDGEFLYCCQYFKDEKREYILAASSGTSTFEIINVKELKIISTYKAQKTIQCIDSNARSVITYGVLCSFSTASLLTVSNLAEDSMRRCSRDKDDENSLNECTDSDKYTLDNLDLLHLPIEFTSNATSPREYTTTKRKKQHKILVGGGDDNNYRLTDRCQKDNKPGAGDYSPVRPKSSLIKSQKSSTKSIPNSNSDPGGTDDKSLVYIYTDQEQRNRIRDIEHYEDFLIPRNKKNKFSLNRARSPHFTPKSRKNSPESKRRSQHVFPFKETPSGNLKVSAKQVAFQTDNISVLVADPRTTSVNIETVDNMPRDGDYCRDSAMDTIMNQGLGSSLGSLLVGRLADAPVRKEKESSEYEGKATHEILDPELNLNRLGYTAGDAIDWNEISLPEKKNLYLELYARITNFTNADCKVYIDNEEFNCHLIVLQCYSEVFHTYVAVKKVELPSDKCSAASFAFIYEWMITGDPSYRELNRENVLDIFNAAKYLKIRDLIEQCWAFIDNQEVFSEDTAFLLYVDAKEKNLPEVRELMLPRIQKFFLMLVSSQDWLELELEDVQNFLQSNYICVNCEMEIFMSAVRWLKHDWENRDQHKVQLLSCVRFGNIAPWQLVDIKRNPDNPDFKELAKDPDICKMIDDGLAFVIIKYWYGQENDDYQHWNSILALKEPPPRNWSGMDKTYFTYREFLIYLDQYRRNQMIEKSKPKERKRRPMHELKPTPKSSTEKLTPKMPTMDEFLSTRKSPLDVIFSPRSVMAPRTKHPAPFRKYMSKQRAATVIQAAFRSYITRKRLRAVSLLTTGRRKRSSYDRAYQLAKERSGKTDSYYKSDSLERLSVKPSQKLMSMLMTNLGPERQKVYSYSQMNKISSSIIQPRGQYFETSSLFLAERESVMVFGGIDPHSGYGAGRNTGKDIFRYLPDSNVWEYIGEMPAPRNHHNVAFLTGRVYVVGGSDPREDELRGKSTVVDTVWSFDPIKKNWFSEGSLKARRKNFGLVVSKHCMFAIGGQDKHGRTIASVEKYNPMVGVWESQAPMNHPRMGVACTKHNDKIWAAGGMSGSRRKPLTDCVECYDIERNQWTEINRLRFPRCFSSLFSMSDRLYLIGGAGKIKIKDKTTSSVKEIDIWNEDTREWEYKTEMAIPRHGHCVAYLGTQILIIGGVTTVYMRALSNTECYCTSRGTWVRGIACLPTTLSGHATCWGVVLCCDSLFYREKQQIFTKFGVILWCKV</sequence>
<accession>A0AAW1LEE2</accession>
<dbReference type="Gene3D" id="2.120.10.80">
    <property type="entry name" value="Kelch-type beta propeller"/>
    <property type="match status" value="2"/>
</dbReference>
<evidence type="ECO:0000313" key="6">
    <source>
        <dbReference type="EMBL" id="KAK9732270.1"/>
    </source>
</evidence>
<dbReference type="SMART" id="SM00612">
    <property type="entry name" value="Kelch"/>
    <property type="match status" value="6"/>
</dbReference>
<organism evidence="6 7">
    <name type="scientific">Popillia japonica</name>
    <name type="common">Japanese beetle</name>
    <dbReference type="NCBI Taxonomy" id="7064"/>
    <lineage>
        <taxon>Eukaryota</taxon>
        <taxon>Metazoa</taxon>
        <taxon>Ecdysozoa</taxon>
        <taxon>Arthropoda</taxon>
        <taxon>Hexapoda</taxon>
        <taxon>Insecta</taxon>
        <taxon>Pterygota</taxon>
        <taxon>Neoptera</taxon>
        <taxon>Endopterygota</taxon>
        <taxon>Coleoptera</taxon>
        <taxon>Polyphaga</taxon>
        <taxon>Scarabaeiformia</taxon>
        <taxon>Scarabaeidae</taxon>
        <taxon>Rutelinae</taxon>
        <taxon>Popillia</taxon>
    </lineage>
</organism>
<name>A0AAW1LEE2_POPJA</name>
<dbReference type="PROSITE" id="PS50294">
    <property type="entry name" value="WD_REPEATS_REGION"/>
    <property type="match status" value="1"/>
</dbReference>
<dbReference type="Pfam" id="PF00651">
    <property type="entry name" value="BTB"/>
    <property type="match status" value="1"/>
</dbReference>
<dbReference type="InterPro" id="IPR011333">
    <property type="entry name" value="SKP1/BTB/POZ_sf"/>
</dbReference>
<dbReference type="InterPro" id="IPR036322">
    <property type="entry name" value="WD40_repeat_dom_sf"/>
</dbReference>
<proteinExistence type="predicted"/>
<dbReference type="Gene3D" id="3.30.710.10">
    <property type="entry name" value="Potassium Channel Kv1.1, Chain A"/>
    <property type="match status" value="1"/>
</dbReference>
<keyword evidence="3" id="KW-0853">WD repeat</keyword>
<dbReference type="PANTHER" id="PTHR22667">
    <property type="entry name" value="AT01380P-RELATED"/>
    <property type="match status" value="1"/>
</dbReference>
<keyword evidence="7" id="KW-1185">Reference proteome</keyword>
<dbReference type="SMART" id="SM00875">
    <property type="entry name" value="BACK"/>
    <property type="match status" value="1"/>
</dbReference>
<feature type="compositionally biased region" description="Basic and acidic residues" evidence="4">
    <location>
        <begin position="439"/>
        <end position="452"/>
    </location>
</feature>
<keyword evidence="2" id="KW-0677">Repeat</keyword>